<keyword evidence="5 7" id="KW-1133">Transmembrane helix</keyword>
<dbReference type="InterPro" id="IPR036259">
    <property type="entry name" value="MFS_trans_sf"/>
</dbReference>
<feature type="transmembrane region" description="Helical" evidence="7">
    <location>
        <begin position="28"/>
        <end position="53"/>
    </location>
</feature>
<feature type="transmembrane region" description="Helical" evidence="7">
    <location>
        <begin position="456"/>
        <end position="478"/>
    </location>
</feature>
<protein>
    <recommendedName>
        <fullName evidence="10">Autophagy-related protein</fullName>
    </recommendedName>
</protein>
<evidence type="ECO:0000256" key="1">
    <source>
        <dbReference type="ARBA" id="ARBA00004127"/>
    </source>
</evidence>
<dbReference type="SUPFAM" id="SSF103473">
    <property type="entry name" value="MFS general substrate transporter"/>
    <property type="match status" value="1"/>
</dbReference>
<feature type="transmembrane region" description="Helical" evidence="7">
    <location>
        <begin position="140"/>
        <end position="160"/>
    </location>
</feature>
<feature type="transmembrane region" description="Helical" evidence="7">
    <location>
        <begin position="423"/>
        <end position="444"/>
    </location>
</feature>
<dbReference type="PANTHER" id="PTHR23519:SF1">
    <property type="entry name" value="AUTOPHAGY-RELATED PROTEIN 22"/>
    <property type="match status" value="1"/>
</dbReference>
<evidence type="ECO:0000256" key="4">
    <source>
        <dbReference type="ARBA" id="ARBA00022692"/>
    </source>
</evidence>
<keyword evidence="3" id="KW-0813">Transport</keyword>
<evidence type="ECO:0000313" key="8">
    <source>
        <dbReference type="EMBL" id="KAG8457757.1"/>
    </source>
</evidence>
<dbReference type="InterPro" id="IPR050495">
    <property type="entry name" value="ATG22/LtaA_families"/>
</dbReference>
<keyword evidence="6 7" id="KW-0472">Membrane</keyword>
<reference evidence="8" key="1">
    <citation type="submission" date="2021-05" db="EMBL/GenBank/DDBJ databases">
        <title>The genome of the haptophyte Pavlova lutheri (Diacronema luteri, Pavlovales) - a model for lipid biosynthesis in eukaryotic algae.</title>
        <authorList>
            <person name="Hulatt C.J."/>
            <person name="Posewitz M.C."/>
        </authorList>
    </citation>
    <scope>NUCLEOTIDE SEQUENCE</scope>
    <source>
        <strain evidence="8">NIVA-4/92</strain>
    </source>
</reference>
<dbReference type="PANTHER" id="PTHR23519">
    <property type="entry name" value="AUTOPHAGY-RELATED PROTEIN 22"/>
    <property type="match status" value="1"/>
</dbReference>
<feature type="transmembrane region" description="Helical" evidence="7">
    <location>
        <begin position="291"/>
        <end position="310"/>
    </location>
</feature>
<dbReference type="GO" id="GO:0012505">
    <property type="term" value="C:endomembrane system"/>
    <property type="evidence" value="ECO:0007669"/>
    <property type="project" value="UniProtKB-SubCell"/>
</dbReference>
<proteinExistence type="inferred from homology"/>
<comment type="subcellular location">
    <subcellularLocation>
        <location evidence="1">Endomembrane system</location>
        <topology evidence="1">Multi-pass membrane protein</topology>
    </subcellularLocation>
</comment>
<evidence type="ECO:0008006" key="10">
    <source>
        <dbReference type="Google" id="ProtNLM"/>
    </source>
</evidence>
<gene>
    <name evidence="8" type="ORF">KFE25_005770</name>
</gene>
<accession>A0A8J5XBQ1</accession>
<dbReference type="EMBL" id="JAGTXO010000063">
    <property type="protein sequence ID" value="KAG8457757.1"/>
    <property type="molecule type" value="Genomic_DNA"/>
</dbReference>
<dbReference type="AlphaFoldDB" id="A0A8J5XBQ1"/>
<organism evidence="8 9">
    <name type="scientific">Diacronema lutheri</name>
    <name type="common">Unicellular marine alga</name>
    <name type="synonym">Monochrysis lutheri</name>
    <dbReference type="NCBI Taxonomy" id="2081491"/>
    <lineage>
        <taxon>Eukaryota</taxon>
        <taxon>Haptista</taxon>
        <taxon>Haptophyta</taxon>
        <taxon>Pavlovophyceae</taxon>
        <taxon>Pavlovales</taxon>
        <taxon>Pavlovaceae</taxon>
        <taxon>Diacronema</taxon>
    </lineage>
</organism>
<feature type="transmembrane region" description="Helical" evidence="7">
    <location>
        <begin position="391"/>
        <end position="411"/>
    </location>
</feature>
<dbReference type="OrthoDB" id="192733at2759"/>
<feature type="transmembrane region" description="Helical" evidence="7">
    <location>
        <begin position="523"/>
        <end position="542"/>
    </location>
</feature>
<dbReference type="Gene3D" id="1.20.1250.20">
    <property type="entry name" value="MFS general substrate transporter like domains"/>
    <property type="match status" value="1"/>
</dbReference>
<feature type="transmembrane region" description="Helical" evidence="7">
    <location>
        <begin position="358"/>
        <end position="379"/>
    </location>
</feature>
<sequence>MLDRPELSLSAFVADEWRGRRGASRERIGWYMFDWANSPMFQAAAAVLFVFFLSGLADAHANAGSALATCATLGSCVTDRASFVRGDATCTAEDGSPLAVSCRTCVEGNGPMRWAAGERRFEPLALPTVRFLFDVTADTFAGTVIAIASFVQLLVFITCGSWADFGGMRRRGLFASTACACASLLLMLAVVRPALYWLAGLLVVIATVCHGLALVYANAYLPILVDLHPTVAAAEARAREVRTPAAREAAVATRELMEARVSSLGFMVGYAGGFICFAIAGVLLILSSGGLLPPLVAMQIGLAIVGAWWLGFSTLTWRMLGEHPGRPPPPARELLTLGWRSTAALFSRIARLPHTARFMVAWFFLSDTFSVVGGVGNLFAAREFCLSFADVAVLAAMVIIEAVIGNALWLVAQRRLQLTTKTIVTCCSATYALISLWGLIGAIDASPIGLKSRVELFLFATVHGLTVGAVGAFSRALFSELIEIGREGEYFAIYEITDKGSSFLGTFLFPLIGQLTGRRRLGFAYLFGMASVATAILTTVNAREGAKMAGRHAVAASDSEVEPPAKAHP</sequence>
<name>A0A8J5XBQ1_DIALT</name>
<dbReference type="Proteomes" id="UP000751190">
    <property type="component" value="Unassembled WGS sequence"/>
</dbReference>
<dbReference type="OMA" id="QPWEIFP"/>
<dbReference type="Pfam" id="PF11700">
    <property type="entry name" value="ATG22"/>
    <property type="match status" value="1"/>
</dbReference>
<evidence type="ECO:0000256" key="7">
    <source>
        <dbReference type="SAM" id="Phobius"/>
    </source>
</evidence>
<comment type="caution">
    <text evidence="8">The sequence shown here is derived from an EMBL/GenBank/DDBJ whole genome shotgun (WGS) entry which is preliminary data.</text>
</comment>
<evidence type="ECO:0000256" key="2">
    <source>
        <dbReference type="ARBA" id="ARBA00006978"/>
    </source>
</evidence>
<keyword evidence="9" id="KW-1185">Reference proteome</keyword>
<dbReference type="InterPro" id="IPR024671">
    <property type="entry name" value="Atg22-like"/>
</dbReference>
<evidence type="ECO:0000256" key="3">
    <source>
        <dbReference type="ARBA" id="ARBA00022448"/>
    </source>
</evidence>
<feature type="transmembrane region" description="Helical" evidence="7">
    <location>
        <begin position="196"/>
        <end position="217"/>
    </location>
</feature>
<evidence type="ECO:0000313" key="9">
    <source>
        <dbReference type="Proteomes" id="UP000751190"/>
    </source>
</evidence>
<comment type="similarity">
    <text evidence="2">Belongs to the ATG22 family.</text>
</comment>
<evidence type="ECO:0000256" key="5">
    <source>
        <dbReference type="ARBA" id="ARBA00022989"/>
    </source>
</evidence>
<feature type="transmembrane region" description="Helical" evidence="7">
    <location>
        <begin position="264"/>
        <end position="285"/>
    </location>
</feature>
<feature type="transmembrane region" description="Helical" evidence="7">
    <location>
        <begin position="172"/>
        <end position="190"/>
    </location>
</feature>
<evidence type="ECO:0000256" key="6">
    <source>
        <dbReference type="ARBA" id="ARBA00023136"/>
    </source>
</evidence>
<keyword evidence="4 7" id="KW-0812">Transmembrane</keyword>